<reference evidence="1 2" key="1">
    <citation type="submission" date="2017-11" db="EMBL/GenBank/DDBJ databases">
        <title>Infants hospitalized years apart are colonized by the same room-sourced microbial strains.</title>
        <authorList>
            <person name="Brooks B."/>
            <person name="Olm M.R."/>
            <person name="Firek B.A."/>
            <person name="Baker R."/>
            <person name="Thomas B.C."/>
            <person name="Morowitz M.J."/>
            <person name="Banfield J.F."/>
        </authorList>
    </citation>
    <scope>NUCLEOTIDE SEQUENCE [LARGE SCALE GENOMIC DNA]</scope>
    <source>
        <strain evidence="1">S2_012_000_R3_87</strain>
    </source>
</reference>
<evidence type="ECO:0000313" key="1">
    <source>
        <dbReference type="EMBL" id="PZO99066.1"/>
    </source>
</evidence>
<dbReference type="Proteomes" id="UP000249451">
    <property type="component" value="Unassembled WGS sequence"/>
</dbReference>
<comment type="caution">
    <text evidence="1">The sequence shown here is derived from an EMBL/GenBank/DDBJ whole genome shotgun (WGS) entry which is preliminary data.</text>
</comment>
<gene>
    <name evidence="1" type="ORF">DI609_09160</name>
</gene>
<feature type="non-terminal residue" evidence="1">
    <location>
        <position position="1"/>
    </location>
</feature>
<proteinExistence type="predicted"/>
<organism evidence="1 2">
    <name type="scientific">Corynebacterium urealyticum</name>
    <dbReference type="NCBI Taxonomy" id="43771"/>
    <lineage>
        <taxon>Bacteria</taxon>
        <taxon>Bacillati</taxon>
        <taxon>Actinomycetota</taxon>
        <taxon>Actinomycetes</taxon>
        <taxon>Mycobacteriales</taxon>
        <taxon>Corynebacteriaceae</taxon>
        <taxon>Corynebacterium</taxon>
    </lineage>
</organism>
<evidence type="ECO:0000313" key="2">
    <source>
        <dbReference type="Proteomes" id="UP000249451"/>
    </source>
</evidence>
<accession>A0A2W5B0B4</accession>
<dbReference type="SUPFAM" id="SSF51011">
    <property type="entry name" value="Glycosyl hydrolase domain"/>
    <property type="match status" value="1"/>
</dbReference>
<dbReference type="Gene3D" id="2.60.40.1180">
    <property type="entry name" value="Golgi alpha-mannosidase II"/>
    <property type="match status" value="1"/>
</dbReference>
<dbReference type="AlphaFoldDB" id="A0A2W5B0B4"/>
<name>A0A2W5B0B4_9CORY</name>
<sequence>WDFEFGKALMVYLNGNAITETTARGERITDDSFIMIFNAHHEDIEFTLPTKDLGASWRLIVDTADSGGYPEEEKLIDAEGTIVVQPRSTLILRQTEPPVFEDAAEN</sequence>
<protein>
    <submittedName>
        <fullName evidence="1">Glycogen debranching enzyme</fullName>
    </submittedName>
</protein>
<dbReference type="InterPro" id="IPR013780">
    <property type="entry name" value="Glyco_hydro_b"/>
</dbReference>
<dbReference type="EMBL" id="QFNY01000230">
    <property type="protein sequence ID" value="PZO99066.1"/>
    <property type="molecule type" value="Genomic_DNA"/>
</dbReference>